<dbReference type="PROSITE" id="PS51068">
    <property type="entry name" value="FPG_CAT"/>
    <property type="match status" value="1"/>
</dbReference>
<feature type="domain" description="FPG-type" evidence="21">
    <location>
        <begin position="162"/>
        <end position="196"/>
    </location>
</feature>
<proteinExistence type="inferred from homology"/>
<gene>
    <name evidence="23" type="primary">mutM</name>
    <name evidence="23" type="ORF">C1280_00640</name>
</gene>
<dbReference type="SUPFAM" id="SSF46946">
    <property type="entry name" value="S13-like H2TH domain"/>
    <property type="match status" value="1"/>
</dbReference>
<evidence type="ECO:0000256" key="4">
    <source>
        <dbReference type="ARBA" id="ARBA00011245"/>
    </source>
</evidence>
<dbReference type="InterPro" id="IPR015886">
    <property type="entry name" value="H2TH_FPG"/>
</dbReference>
<dbReference type="GO" id="GO:0140078">
    <property type="term" value="F:class I DNA-(apurinic or apyrimidinic site) endonuclease activity"/>
    <property type="evidence" value="ECO:0007669"/>
    <property type="project" value="UniProtKB-EC"/>
</dbReference>
<evidence type="ECO:0000256" key="20">
    <source>
        <dbReference type="PROSITE-ProRule" id="PRU00391"/>
    </source>
</evidence>
<dbReference type="GO" id="GO:0006284">
    <property type="term" value="P:base-excision repair"/>
    <property type="evidence" value="ECO:0007669"/>
    <property type="project" value="InterPro"/>
</dbReference>
<evidence type="ECO:0000259" key="21">
    <source>
        <dbReference type="PROSITE" id="PS51066"/>
    </source>
</evidence>
<evidence type="ECO:0000256" key="18">
    <source>
        <dbReference type="ARBA" id="ARBA00030638"/>
    </source>
</evidence>
<evidence type="ECO:0000256" key="17">
    <source>
        <dbReference type="ARBA" id="ARBA00023295"/>
    </source>
</evidence>
<keyword evidence="14" id="KW-0234">DNA repair</keyword>
<dbReference type="Gene3D" id="1.10.8.50">
    <property type="match status" value="1"/>
</dbReference>
<dbReference type="PROSITE" id="PS01242">
    <property type="entry name" value="ZF_FPG_1"/>
    <property type="match status" value="1"/>
</dbReference>
<evidence type="ECO:0000256" key="10">
    <source>
        <dbReference type="ARBA" id="ARBA00022771"/>
    </source>
</evidence>
<dbReference type="InterPro" id="IPR010663">
    <property type="entry name" value="Znf_FPG/IleRS"/>
</dbReference>
<name>A0A2Z3GPE5_9BACT</name>
<comment type="catalytic activity">
    <reaction evidence="1">
        <text>Hydrolysis of DNA containing ring-opened 7-methylguanine residues, releasing 2,6-diamino-4-hydroxy-5-(N-methyl)formamidopyrimidine.</text>
        <dbReference type="EC" id="3.2.2.23"/>
    </reaction>
</comment>
<evidence type="ECO:0000256" key="7">
    <source>
        <dbReference type="ARBA" id="ARBA00016240"/>
    </source>
</evidence>
<evidence type="ECO:0000256" key="16">
    <source>
        <dbReference type="ARBA" id="ARBA00023268"/>
    </source>
</evidence>
<dbReference type="Pfam" id="PF06827">
    <property type="entry name" value="zf-FPG_IleRS"/>
    <property type="match status" value="1"/>
</dbReference>
<evidence type="ECO:0000256" key="6">
    <source>
        <dbReference type="ARBA" id="ARBA00012720"/>
    </source>
</evidence>
<dbReference type="InterPro" id="IPR015887">
    <property type="entry name" value="DNA_glyclase_Znf_dom_DNA_BS"/>
</dbReference>
<keyword evidence="15" id="KW-0456">Lyase</keyword>
<evidence type="ECO:0000259" key="22">
    <source>
        <dbReference type="PROSITE" id="PS51068"/>
    </source>
</evidence>
<dbReference type="Proteomes" id="UP000245802">
    <property type="component" value="Chromosome"/>
</dbReference>
<keyword evidence="16" id="KW-0511">Multifunctional enzyme</keyword>
<dbReference type="InterPro" id="IPR012319">
    <property type="entry name" value="FPG_cat"/>
</dbReference>
<keyword evidence="11" id="KW-0378">Hydrolase</keyword>
<dbReference type="Pfam" id="PF01149">
    <property type="entry name" value="Fapy_DNA_glyco"/>
    <property type="match status" value="1"/>
</dbReference>
<organism evidence="23 24">
    <name type="scientific">Gemmata obscuriglobus</name>
    <dbReference type="NCBI Taxonomy" id="114"/>
    <lineage>
        <taxon>Bacteria</taxon>
        <taxon>Pseudomonadati</taxon>
        <taxon>Planctomycetota</taxon>
        <taxon>Planctomycetia</taxon>
        <taxon>Gemmatales</taxon>
        <taxon>Gemmataceae</taxon>
        <taxon>Gemmata</taxon>
    </lineage>
</organism>
<dbReference type="InterPro" id="IPR000214">
    <property type="entry name" value="Znf_DNA_glyclase/AP_lyase"/>
</dbReference>
<comment type="subunit">
    <text evidence="4">Monomer.</text>
</comment>
<keyword evidence="12" id="KW-0862">Zinc</keyword>
<evidence type="ECO:0000313" key="24">
    <source>
        <dbReference type="Proteomes" id="UP000245802"/>
    </source>
</evidence>
<dbReference type="PANTHER" id="PTHR22993:SF9">
    <property type="entry name" value="FORMAMIDOPYRIMIDINE-DNA GLYCOSYLASE"/>
    <property type="match status" value="1"/>
</dbReference>
<evidence type="ECO:0000256" key="14">
    <source>
        <dbReference type="ARBA" id="ARBA00023204"/>
    </source>
</evidence>
<evidence type="ECO:0000256" key="15">
    <source>
        <dbReference type="ARBA" id="ARBA00023239"/>
    </source>
</evidence>
<evidence type="ECO:0000256" key="11">
    <source>
        <dbReference type="ARBA" id="ARBA00022801"/>
    </source>
</evidence>
<evidence type="ECO:0000256" key="12">
    <source>
        <dbReference type="ARBA" id="ARBA00022833"/>
    </source>
</evidence>
<dbReference type="PROSITE" id="PS51066">
    <property type="entry name" value="ZF_FPG_2"/>
    <property type="match status" value="1"/>
</dbReference>
<dbReference type="EMBL" id="CP025958">
    <property type="protein sequence ID" value="AWM35673.1"/>
    <property type="molecule type" value="Genomic_DNA"/>
</dbReference>
<keyword evidence="24" id="KW-1185">Reference proteome</keyword>
<dbReference type="FunFam" id="1.10.8.50:FF:000003">
    <property type="entry name" value="Formamidopyrimidine-DNA glycosylase"/>
    <property type="match status" value="1"/>
</dbReference>
<evidence type="ECO:0000313" key="23">
    <source>
        <dbReference type="EMBL" id="AWM35673.1"/>
    </source>
</evidence>
<comment type="similarity">
    <text evidence="3">Belongs to the FPG family.</text>
</comment>
<dbReference type="GO" id="GO:0034039">
    <property type="term" value="F:8-oxo-7,8-dihydroguanine DNA N-glycosylase activity"/>
    <property type="evidence" value="ECO:0007669"/>
    <property type="project" value="TreeGrafter"/>
</dbReference>
<comment type="catalytic activity">
    <reaction evidence="19">
        <text>2'-deoxyribonucleotide-(2'-deoxyribose 5'-phosphate)-2'-deoxyribonucleotide-DNA = a 3'-end 2'-deoxyribonucleotide-(2,3-dehydro-2,3-deoxyribose 5'-phosphate)-DNA + a 5'-end 5'-phospho-2'-deoxyribonucleoside-DNA + H(+)</text>
        <dbReference type="Rhea" id="RHEA:66592"/>
        <dbReference type="Rhea" id="RHEA-COMP:13180"/>
        <dbReference type="Rhea" id="RHEA-COMP:16897"/>
        <dbReference type="Rhea" id="RHEA-COMP:17067"/>
        <dbReference type="ChEBI" id="CHEBI:15378"/>
        <dbReference type="ChEBI" id="CHEBI:136412"/>
        <dbReference type="ChEBI" id="CHEBI:157695"/>
        <dbReference type="ChEBI" id="CHEBI:167181"/>
        <dbReference type="EC" id="4.2.99.18"/>
    </reaction>
</comment>
<dbReference type="PANTHER" id="PTHR22993">
    <property type="entry name" value="FORMAMIDOPYRIMIDINE-DNA GLYCOSYLASE"/>
    <property type="match status" value="1"/>
</dbReference>
<keyword evidence="17" id="KW-0326">Glycosidase</keyword>
<keyword evidence="9" id="KW-0227">DNA damage</keyword>
<evidence type="ECO:0000256" key="19">
    <source>
        <dbReference type="ARBA" id="ARBA00044632"/>
    </source>
</evidence>
<comment type="cofactor">
    <cofactor evidence="2">
        <name>Zn(2+)</name>
        <dbReference type="ChEBI" id="CHEBI:29105"/>
    </cofactor>
</comment>
<protein>
    <recommendedName>
        <fullName evidence="7">Formamidopyrimidine-DNA glycosylase</fullName>
        <ecNumber evidence="5">3.2.2.23</ecNumber>
        <ecNumber evidence="6">4.2.99.18</ecNumber>
    </recommendedName>
    <alternativeName>
        <fullName evidence="18">DNA-(apurinic or apyrimidinic site) lyase MutM</fullName>
    </alternativeName>
</protein>
<dbReference type="EC" id="3.2.2.23" evidence="5"/>
<dbReference type="SMART" id="SM01232">
    <property type="entry name" value="H2TH"/>
    <property type="match status" value="1"/>
</dbReference>
<dbReference type="GO" id="GO:0003684">
    <property type="term" value="F:damaged DNA binding"/>
    <property type="evidence" value="ECO:0007669"/>
    <property type="project" value="InterPro"/>
</dbReference>
<feature type="domain" description="Formamidopyrimidine-DNA glycosylase catalytic" evidence="22">
    <location>
        <begin position="1"/>
        <end position="39"/>
    </location>
</feature>
<dbReference type="NCBIfam" id="TIGR00577">
    <property type="entry name" value="fpg"/>
    <property type="match status" value="1"/>
</dbReference>
<dbReference type="KEGG" id="gog:C1280_00640"/>
<dbReference type="Pfam" id="PF06831">
    <property type="entry name" value="H2TH"/>
    <property type="match status" value="1"/>
</dbReference>
<evidence type="ECO:0000256" key="9">
    <source>
        <dbReference type="ARBA" id="ARBA00022763"/>
    </source>
</evidence>
<evidence type="ECO:0000256" key="8">
    <source>
        <dbReference type="ARBA" id="ARBA00022723"/>
    </source>
</evidence>
<keyword evidence="13" id="KW-0238">DNA-binding</keyword>
<dbReference type="SUPFAM" id="SSF81624">
    <property type="entry name" value="N-terminal domain of MutM-like DNA repair proteins"/>
    <property type="match status" value="1"/>
</dbReference>
<keyword evidence="10 20" id="KW-0863">Zinc-finger</keyword>
<reference evidence="23 24" key="1">
    <citation type="submission" date="2018-01" db="EMBL/GenBank/DDBJ databases">
        <title>G. obscuriglobus.</title>
        <authorList>
            <person name="Franke J."/>
            <person name="Blomberg W."/>
            <person name="Selmecki A."/>
        </authorList>
    </citation>
    <scope>NUCLEOTIDE SEQUENCE [LARGE SCALE GENOMIC DNA]</scope>
    <source>
        <strain evidence="23 24">DSM 5831</strain>
    </source>
</reference>
<dbReference type="InterPro" id="IPR010979">
    <property type="entry name" value="Ribosomal_uS13-like_H2TH"/>
</dbReference>
<sequence>MTGQFTVVPADAPEPDHLHAVFALDNGHELRFRDQRRFGSAEFFADRAAVESEMNAELGPEPFNIDADYFRAAVSGTGRNLKAVLLDQTVVAGVGNIYADEACFRAKLHPGRPGNKLTAGECDALREAVEAVLTRAIESRGSTIRDYVGGSGLRGGFQNEFAVYGRTGEPCPTCAAAVVCARYAGRASHFCPRCQAPEGQKPATGKKKRTTRGK</sequence>
<dbReference type="SUPFAM" id="SSF57716">
    <property type="entry name" value="Glucocorticoid receptor-like (DNA-binding domain)"/>
    <property type="match status" value="1"/>
</dbReference>
<dbReference type="InterPro" id="IPR035937">
    <property type="entry name" value="FPG_N"/>
</dbReference>
<dbReference type="InterPro" id="IPR020629">
    <property type="entry name" value="FPG_Glyclase"/>
</dbReference>
<dbReference type="AlphaFoldDB" id="A0A2Z3GPE5"/>
<evidence type="ECO:0000256" key="13">
    <source>
        <dbReference type="ARBA" id="ARBA00023125"/>
    </source>
</evidence>
<dbReference type="GO" id="GO:0008270">
    <property type="term" value="F:zinc ion binding"/>
    <property type="evidence" value="ECO:0007669"/>
    <property type="project" value="UniProtKB-KW"/>
</dbReference>
<evidence type="ECO:0000256" key="5">
    <source>
        <dbReference type="ARBA" id="ARBA00012024"/>
    </source>
</evidence>
<evidence type="ECO:0000256" key="2">
    <source>
        <dbReference type="ARBA" id="ARBA00001947"/>
    </source>
</evidence>
<accession>A0A2Z3GPE5</accession>
<evidence type="ECO:0000256" key="1">
    <source>
        <dbReference type="ARBA" id="ARBA00001668"/>
    </source>
</evidence>
<keyword evidence="8" id="KW-0479">Metal-binding</keyword>
<dbReference type="Gene3D" id="3.20.190.10">
    <property type="entry name" value="MutM-like, N-terminal"/>
    <property type="match status" value="1"/>
</dbReference>
<dbReference type="EC" id="4.2.99.18" evidence="6"/>
<evidence type="ECO:0000256" key="3">
    <source>
        <dbReference type="ARBA" id="ARBA00009409"/>
    </source>
</evidence>